<comment type="caution">
    <text evidence="1">The sequence shown here is derived from an EMBL/GenBank/DDBJ whole genome shotgun (WGS) entry which is preliminary data.</text>
</comment>
<name>A0ABV8ZBP9_9FLAO</name>
<evidence type="ECO:0000313" key="2">
    <source>
        <dbReference type="Proteomes" id="UP001596003"/>
    </source>
</evidence>
<organism evidence="1 2">
    <name type="scientific">Flavobacterium chungangensis</name>
    <dbReference type="NCBI Taxonomy" id="2708132"/>
    <lineage>
        <taxon>Bacteria</taxon>
        <taxon>Pseudomonadati</taxon>
        <taxon>Bacteroidota</taxon>
        <taxon>Flavobacteriia</taxon>
        <taxon>Flavobacteriales</taxon>
        <taxon>Flavobacteriaceae</taxon>
        <taxon>Flavobacterium</taxon>
    </lineage>
</organism>
<dbReference type="EMBL" id="JBHSFY010000003">
    <property type="protein sequence ID" value="MFC4476826.1"/>
    <property type="molecule type" value="Genomic_DNA"/>
</dbReference>
<dbReference type="Proteomes" id="UP001596003">
    <property type="component" value="Unassembled WGS sequence"/>
</dbReference>
<dbReference type="RefSeq" id="WP_379796380.1">
    <property type="nucleotide sequence ID" value="NZ_JBHSFY010000003.1"/>
</dbReference>
<evidence type="ECO:0008006" key="3">
    <source>
        <dbReference type="Google" id="ProtNLM"/>
    </source>
</evidence>
<accession>A0ABV8ZBP9</accession>
<protein>
    <recommendedName>
        <fullName evidence="3">Lipoprotein SmpA/OmlA domain-containing protein</fullName>
    </recommendedName>
</protein>
<evidence type="ECO:0000313" key="1">
    <source>
        <dbReference type="EMBL" id="MFC4476826.1"/>
    </source>
</evidence>
<sequence>MKKIITLFLICIYNFTNGQELKSHSFIKKESNIVDREQETEITITDSEIILKNYANNNTKDLIRIIERSEMKPYNGINCIWYYCISVEKDLFKGGYRKSIFIYDKVGKNIVFADFASEIDIYWTKFLL</sequence>
<keyword evidence="2" id="KW-1185">Reference proteome</keyword>
<proteinExistence type="predicted"/>
<gene>
    <name evidence="1" type="ORF">ACFO3N_07105</name>
</gene>
<reference evidence="2" key="1">
    <citation type="journal article" date="2019" name="Int. J. Syst. Evol. Microbiol.">
        <title>The Global Catalogue of Microorganisms (GCM) 10K type strain sequencing project: providing services to taxonomists for standard genome sequencing and annotation.</title>
        <authorList>
            <consortium name="The Broad Institute Genomics Platform"/>
            <consortium name="The Broad Institute Genome Sequencing Center for Infectious Disease"/>
            <person name="Wu L."/>
            <person name="Ma J."/>
        </authorList>
    </citation>
    <scope>NUCLEOTIDE SEQUENCE [LARGE SCALE GENOMIC DNA]</scope>
    <source>
        <strain evidence="2">NBRC 103627</strain>
    </source>
</reference>